<reference evidence="2 3" key="1">
    <citation type="submission" date="2024-10" db="EMBL/GenBank/DDBJ databases">
        <title>The Natural Products Discovery Center: Release of the First 8490 Sequenced Strains for Exploring Actinobacteria Biosynthetic Diversity.</title>
        <authorList>
            <person name="Kalkreuter E."/>
            <person name="Kautsar S.A."/>
            <person name="Yang D."/>
            <person name="Bader C.D."/>
            <person name="Teijaro C.N."/>
            <person name="Fluegel L."/>
            <person name="Davis C.M."/>
            <person name="Simpson J.R."/>
            <person name="Lauterbach L."/>
            <person name="Steele A.D."/>
            <person name="Gui C."/>
            <person name="Meng S."/>
            <person name="Li G."/>
            <person name="Viehrig K."/>
            <person name="Ye F."/>
            <person name="Su P."/>
            <person name="Kiefer A.F."/>
            <person name="Nichols A."/>
            <person name="Cepeda A.J."/>
            <person name="Yan W."/>
            <person name="Fan B."/>
            <person name="Jiang Y."/>
            <person name="Adhikari A."/>
            <person name="Zheng C.-J."/>
            <person name="Schuster L."/>
            <person name="Cowan T.M."/>
            <person name="Smanski M.J."/>
            <person name="Chevrette M.G."/>
            <person name="De Carvalho L.P.S."/>
            <person name="Shen B."/>
        </authorList>
    </citation>
    <scope>NUCLEOTIDE SEQUENCE [LARGE SCALE GENOMIC DNA]</scope>
    <source>
        <strain evidence="2 3">NPDC077409</strain>
    </source>
</reference>
<dbReference type="CDD" id="cd00130">
    <property type="entry name" value="PAS"/>
    <property type="match status" value="1"/>
</dbReference>
<evidence type="ECO:0000259" key="1">
    <source>
        <dbReference type="PROSITE" id="PS50112"/>
    </source>
</evidence>
<dbReference type="RefSeq" id="WP_399845908.1">
    <property type="nucleotide sequence ID" value="NZ_JBITWC010000031.1"/>
</dbReference>
<comment type="caution">
    <text evidence="2">The sequence shown here is derived from an EMBL/GenBank/DDBJ whole genome shotgun (WGS) entry which is preliminary data.</text>
</comment>
<organism evidence="2 3">
    <name type="scientific">Vreelandella lionensis</name>
    <dbReference type="NCBI Taxonomy" id="1144478"/>
    <lineage>
        <taxon>Bacteria</taxon>
        <taxon>Pseudomonadati</taxon>
        <taxon>Pseudomonadota</taxon>
        <taxon>Gammaproteobacteria</taxon>
        <taxon>Oceanospirillales</taxon>
        <taxon>Halomonadaceae</taxon>
        <taxon>Vreelandella</taxon>
    </lineage>
</organism>
<dbReference type="InterPro" id="IPR035965">
    <property type="entry name" value="PAS-like_dom_sf"/>
</dbReference>
<dbReference type="PROSITE" id="PS50112">
    <property type="entry name" value="PAS"/>
    <property type="match status" value="1"/>
</dbReference>
<dbReference type="EMBL" id="JBITWC010000031">
    <property type="protein sequence ID" value="MFI8751556.1"/>
    <property type="molecule type" value="Genomic_DNA"/>
</dbReference>
<dbReference type="NCBIfam" id="TIGR00229">
    <property type="entry name" value="sensory_box"/>
    <property type="match status" value="1"/>
</dbReference>
<name>A0ABW8BZA6_9GAMM</name>
<dbReference type="Gene3D" id="3.30.450.20">
    <property type="entry name" value="PAS domain"/>
    <property type="match status" value="1"/>
</dbReference>
<sequence length="67" mass="7863">MAVIEFSPEGYILDVNQNFENTMGYRREALIGKHHKMFCRPDFYRQQPNFWQSLGSACNNASWCRAS</sequence>
<accession>A0ABW8BZA6</accession>
<dbReference type="Proteomes" id="UP001614338">
    <property type="component" value="Unassembled WGS sequence"/>
</dbReference>
<evidence type="ECO:0000313" key="2">
    <source>
        <dbReference type="EMBL" id="MFI8751556.1"/>
    </source>
</evidence>
<dbReference type="SUPFAM" id="SSF55785">
    <property type="entry name" value="PYP-like sensor domain (PAS domain)"/>
    <property type="match status" value="1"/>
</dbReference>
<feature type="domain" description="PAS" evidence="1">
    <location>
        <begin position="1"/>
        <end position="33"/>
    </location>
</feature>
<protein>
    <submittedName>
        <fullName evidence="2">PAS domain S-box protein</fullName>
    </submittedName>
</protein>
<dbReference type="InterPro" id="IPR000014">
    <property type="entry name" value="PAS"/>
</dbReference>
<gene>
    <name evidence="2" type="ORF">ACIGG6_16335</name>
</gene>
<evidence type="ECO:0000313" key="3">
    <source>
        <dbReference type="Proteomes" id="UP001614338"/>
    </source>
</evidence>
<keyword evidence="3" id="KW-1185">Reference proteome</keyword>
<proteinExistence type="predicted"/>